<dbReference type="Gene3D" id="1.10.287.100">
    <property type="match status" value="1"/>
</dbReference>
<evidence type="ECO:0000256" key="1">
    <source>
        <dbReference type="ARBA" id="ARBA00023015"/>
    </source>
</evidence>
<dbReference type="SMART" id="SM00347">
    <property type="entry name" value="HTH_MARR"/>
    <property type="match status" value="1"/>
</dbReference>
<dbReference type="GO" id="GO:0003700">
    <property type="term" value="F:DNA-binding transcription factor activity"/>
    <property type="evidence" value="ECO:0007669"/>
    <property type="project" value="InterPro"/>
</dbReference>
<dbReference type="PANTHER" id="PTHR39515:SF2">
    <property type="entry name" value="HTH-TYPE TRANSCRIPTIONAL REGULATOR RV0880"/>
    <property type="match status" value="1"/>
</dbReference>
<dbReference type="eggNOG" id="COG1846">
    <property type="taxonomic scope" value="Bacteria"/>
</dbReference>
<comment type="caution">
    <text evidence="5">The sequence shown here is derived from an EMBL/GenBank/DDBJ whole genome shotgun (WGS) entry which is preliminary data.</text>
</comment>
<dbReference type="InterPro" id="IPR023187">
    <property type="entry name" value="Tscrpt_reg_MarR-type_CS"/>
</dbReference>
<reference evidence="5 6" key="1">
    <citation type="submission" date="2014-05" db="EMBL/GenBank/DDBJ databases">
        <title>Draft genome sequence of Amycolatopsis rifamycinica DSM 46095.</title>
        <authorList>
            <person name="Lal R."/>
            <person name="Saxena A."/>
            <person name="Kumari R."/>
            <person name="Mukherjee U."/>
            <person name="Singh P."/>
            <person name="Sangwan N."/>
            <person name="Mahato N.K."/>
        </authorList>
    </citation>
    <scope>NUCLEOTIDE SEQUENCE [LARGE SCALE GENOMIC DNA]</scope>
    <source>
        <strain evidence="5 6">DSM 46095</strain>
    </source>
</reference>
<gene>
    <name evidence="5" type="ORF">DV20_43360</name>
</gene>
<dbReference type="OrthoDB" id="3215377at2"/>
<keyword evidence="6" id="KW-1185">Reference proteome</keyword>
<accession>A0A066TVT9</accession>
<dbReference type="STRING" id="287986.DV20_43360"/>
<dbReference type="Gene3D" id="1.10.10.10">
    <property type="entry name" value="Winged helix-like DNA-binding domain superfamily/Winged helix DNA-binding domain"/>
    <property type="match status" value="1"/>
</dbReference>
<dbReference type="SUPFAM" id="SSF46785">
    <property type="entry name" value="Winged helix' DNA-binding domain"/>
    <property type="match status" value="1"/>
</dbReference>
<keyword evidence="2" id="KW-0238">DNA-binding</keyword>
<sequence length="147" mass="16223">MMTVTDEELLQASADLRVALGRLIRRLRQGYVAGEPTLPERSVLSRLDRDGPATPGCLAELERVKPQAMGVTLAGLVERGLVERRKDDSDGRKVLMSVTEAGVELLTDRRSQTTRQMADALARKFTAAEQRELIAAIPLIERLADEL</sequence>
<keyword evidence="1" id="KW-0805">Transcription regulation</keyword>
<dbReference type="Proteomes" id="UP000027345">
    <property type="component" value="Unassembled WGS sequence"/>
</dbReference>
<evidence type="ECO:0000313" key="6">
    <source>
        <dbReference type="Proteomes" id="UP000027345"/>
    </source>
</evidence>
<dbReference type="GO" id="GO:0003677">
    <property type="term" value="F:DNA binding"/>
    <property type="evidence" value="ECO:0007669"/>
    <property type="project" value="UniProtKB-KW"/>
</dbReference>
<dbReference type="InterPro" id="IPR000835">
    <property type="entry name" value="HTH_MarR-typ"/>
</dbReference>
<evidence type="ECO:0000259" key="4">
    <source>
        <dbReference type="PROSITE" id="PS50995"/>
    </source>
</evidence>
<feature type="domain" description="HTH marR-type" evidence="4">
    <location>
        <begin position="6"/>
        <end position="145"/>
    </location>
</feature>
<dbReference type="PROSITE" id="PS01117">
    <property type="entry name" value="HTH_MARR_1"/>
    <property type="match status" value="1"/>
</dbReference>
<dbReference type="AlphaFoldDB" id="A0A066TVT9"/>
<keyword evidence="3" id="KW-0804">Transcription</keyword>
<dbReference type="InterPro" id="IPR036390">
    <property type="entry name" value="WH_DNA-bd_sf"/>
</dbReference>
<organism evidence="5 6">
    <name type="scientific">Amycolatopsis rifamycinica</name>
    <dbReference type="NCBI Taxonomy" id="287986"/>
    <lineage>
        <taxon>Bacteria</taxon>
        <taxon>Bacillati</taxon>
        <taxon>Actinomycetota</taxon>
        <taxon>Actinomycetes</taxon>
        <taxon>Pseudonocardiales</taxon>
        <taxon>Pseudonocardiaceae</taxon>
        <taxon>Amycolatopsis</taxon>
    </lineage>
</organism>
<protein>
    <submittedName>
        <fullName evidence="5">MarR family transcriptional regulator</fullName>
    </submittedName>
</protein>
<evidence type="ECO:0000256" key="2">
    <source>
        <dbReference type="ARBA" id="ARBA00023125"/>
    </source>
</evidence>
<dbReference type="PROSITE" id="PS50995">
    <property type="entry name" value="HTH_MARR_2"/>
    <property type="match status" value="1"/>
</dbReference>
<dbReference type="PANTHER" id="PTHR39515">
    <property type="entry name" value="CONSERVED PROTEIN"/>
    <property type="match status" value="1"/>
</dbReference>
<evidence type="ECO:0000256" key="3">
    <source>
        <dbReference type="ARBA" id="ARBA00023163"/>
    </source>
</evidence>
<dbReference type="InterPro" id="IPR036388">
    <property type="entry name" value="WH-like_DNA-bd_sf"/>
</dbReference>
<name>A0A066TVT9_9PSEU</name>
<evidence type="ECO:0000313" key="5">
    <source>
        <dbReference type="EMBL" id="KDN15999.1"/>
    </source>
</evidence>
<dbReference type="InterPro" id="IPR052526">
    <property type="entry name" value="HTH-type_Bedaq_tolerance"/>
</dbReference>
<dbReference type="EMBL" id="JMQI01000086">
    <property type="protein sequence ID" value="KDN15999.1"/>
    <property type="molecule type" value="Genomic_DNA"/>
</dbReference>
<proteinExistence type="predicted"/>
<dbReference type="Pfam" id="PF01047">
    <property type="entry name" value="MarR"/>
    <property type="match status" value="1"/>
</dbReference>